<evidence type="ECO:0000256" key="6">
    <source>
        <dbReference type="ARBA" id="ARBA00022723"/>
    </source>
</evidence>
<evidence type="ECO:0000256" key="2">
    <source>
        <dbReference type="ARBA" id="ARBA00004970"/>
    </source>
</evidence>
<feature type="binding site" evidence="12">
    <location>
        <position position="76"/>
    </location>
    <ligand>
        <name>Mg(2+)</name>
        <dbReference type="ChEBI" id="CHEBI:18420"/>
        <label>1</label>
        <note>catalytic</note>
    </ligand>
</feature>
<evidence type="ECO:0000256" key="9">
    <source>
        <dbReference type="ARBA" id="ARBA00023102"/>
    </source>
</evidence>
<dbReference type="GO" id="GO:0000105">
    <property type="term" value="P:L-histidine biosynthetic process"/>
    <property type="evidence" value="ECO:0007669"/>
    <property type="project" value="UniProtKB-UniRule"/>
</dbReference>
<evidence type="ECO:0000256" key="1">
    <source>
        <dbReference type="ARBA" id="ARBA00001946"/>
    </source>
</evidence>
<accession>A0A0B1Q6V1</accession>
<keyword evidence="7" id="KW-0378">Hydrolase</keyword>
<evidence type="ECO:0000256" key="10">
    <source>
        <dbReference type="ARBA" id="ARBA00049158"/>
    </source>
</evidence>
<feature type="binding site" evidence="12">
    <location>
        <position position="215"/>
    </location>
    <ligand>
        <name>Mg(2+)</name>
        <dbReference type="ChEBI" id="CHEBI:18420"/>
        <label>1</label>
        <note>catalytic</note>
    </ligand>
</feature>
<dbReference type="Proteomes" id="UP000030826">
    <property type="component" value="Unassembled WGS sequence"/>
</dbReference>
<comment type="cofactor">
    <cofactor evidence="1 12">
        <name>Mg(2+)</name>
        <dbReference type="ChEBI" id="CHEBI:18420"/>
    </cofactor>
</comment>
<dbReference type="InterPro" id="IPR011809">
    <property type="entry name" value="His_9_proposed"/>
</dbReference>
<dbReference type="PROSITE" id="PS00629">
    <property type="entry name" value="IMP_1"/>
    <property type="match status" value="1"/>
</dbReference>
<feature type="binding site" evidence="12">
    <location>
        <position position="93"/>
    </location>
    <ligand>
        <name>Mg(2+)</name>
        <dbReference type="ChEBI" id="CHEBI:18420"/>
        <label>2</label>
    </ligand>
</feature>
<comment type="pathway">
    <text evidence="2">Amino-acid biosynthesis; L-histidine biosynthesis; L-histidine from 5-phospho-alpha-D-ribose 1-diphosphate: step 8/9.</text>
</comment>
<dbReference type="PANTHER" id="PTHR43200:SF6">
    <property type="entry name" value="3'(2'),5'-BISPHOSPHATE NUCLEOTIDASE"/>
    <property type="match status" value="1"/>
</dbReference>
<evidence type="ECO:0000313" key="14">
    <source>
        <dbReference type="Proteomes" id="UP000030826"/>
    </source>
</evidence>
<keyword evidence="9" id="KW-0368">Histidine biosynthesis</keyword>
<dbReference type="InterPro" id="IPR000760">
    <property type="entry name" value="Inositol_monophosphatase-like"/>
</dbReference>
<comment type="similarity">
    <text evidence="3">Belongs to the inositol monophosphatase superfamily.</text>
</comment>
<organism evidence="13 14">
    <name type="scientific">Aureimonas altamirensis</name>
    <dbReference type="NCBI Taxonomy" id="370622"/>
    <lineage>
        <taxon>Bacteria</taxon>
        <taxon>Pseudomonadati</taxon>
        <taxon>Pseudomonadota</taxon>
        <taxon>Alphaproteobacteria</taxon>
        <taxon>Hyphomicrobiales</taxon>
        <taxon>Aurantimonadaceae</taxon>
        <taxon>Aureimonas</taxon>
    </lineage>
</organism>
<evidence type="ECO:0000256" key="7">
    <source>
        <dbReference type="ARBA" id="ARBA00022801"/>
    </source>
</evidence>
<feature type="binding site" evidence="12">
    <location>
        <position position="94"/>
    </location>
    <ligand>
        <name>Mg(2+)</name>
        <dbReference type="ChEBI" id="CHEBI:18420"/>
        <label>1</label>
        <note>catalytic</note>
    </ligand>
</feature>
<dbReference type="RefSeq" id="WP_039189491.1">
    <property type="nucleotide sequence ID" value="NZ_JRFJ01000001.1"/>
</dbReference>
<dbReference type="EC" id="3.1.3.15" evidence="4 11"/>
<keyword evidence="5" id="KW-0028">Amino-acid biosynthesis</keyword>
<comment type="caution">
    <text evidence="13">The sequence shown here is derived from an EMBL/GenBank/DDBJ whole genome shotgun (WGS) entry which is preliminary data.</text>
</comment>
<dbReference type="PANTHER" id="PTHR43200">
    <property type="entry name" value="PHOSPHATASE"/>
    <property type="match status" value="1"/>
</dbReference>
<sequence>MSLRPAPAAMPQGTLLSFAESLADAARPIALSHFRTRLDVESKADDSPVTIADRAIEARLRAMIEQRYPGHGILGEETGATPGDGSLWVIDPIDGTKSFVTGIPLFGTLLAHLRHGVPVLGVVDIPVLGERWTAEAEGPALLNGAPVRASDCRALASARFMTTSPEGFHGKDEAAYRRLSEAVGLRRFGGDCYAYALLACGHCDLIAECGLQPYDYLALVPVIEGAGGVVTDWNGASLGLDSDGRVLAAATPELHDAAMALLRG</sequence>
<dbReference type="EMBL" id="JRFJ01000001">
    <property type="protein sequence ID" value="KHJ56114.1"/>
    <property type="molecule type" value="Genomic_DNA"/>
</dbReference>
<dbReference type="CDD" id="cd01641">
    <property type="entry name" value="Bacterial_IMPase_like_1"/>
    <property type="match status" value="1"/>
</dbReference>
<proteinExistence type="inferred from homology"/>
<evidence type="ECO:0000256" key="5">
    <source>
        <dbReference type="ARBA" id="ARBA00022605"/>
    </source>
</evidence>
<dbReference type="InterPro" id="IPR020583">
    <property type="entry name" value="Inositol_monoP_metal-BS"/>
</dbReference>
<dbReference type="NCBIfam" id="TIGR02067">
    <property type="entry name" value="his_9_HisN"/>
    <property type="match status" value="1"/>
</dbReference>
<dbReference type="InterPro" id="IPR051090">
    <property type="entry name" value="Inositol_monoP_superfamily"/>
</dbReference>
<evidence type="ECO:0000256" key="8">
    <source>
        <dbReference type="ARBA" id="ARBA00022842"/>
    </source>
</evidence>
<evidence type="ECO:0000256" key="12">
    <source>
        <dbReference type="PIRSR" id="PIRSR600760-2"/>
    </source>
</evidence>
<dbReference type="UniPathway" id="UPA00031">
    <property type="reaction ID" value="UER00013"/>
</dbReference>
<name>A0A0B1Q6V1_9HYPH</name>
<dbReference type="SUPFAM" id="SSF56655">
    <property type="entry name" value="Carbohydrate phosphatase"/>
    <property type="match status" value="1"/>
</dbReference>
<dbReference type="Gene3D" id="3.40.190.80">
    <property type="match status" value="1"/>
</dbReference>
<evidence type="ECO:0000256" key="11">
    <source>
        <dbReference type="NCBIfam" id="TIGR02067"/>
    </source>
</evidence>
<evidence type="ECO:0000256" key="4">
    <source>
        <dbReference type="ARBA" id="ARBA00013085"/>
    </source>
</evidence>
<evidence type="ECO:0000256" key="3">
    <source>
        <dbReference type="ARBA" id="ARBA00009759"/>
    </source>
</evidence>
<dbReference type="Gene3D" id="3.30.540.10">
    <property type="entry name" value="Fructose-1,6-Bisphosphatase, subunit A, domain 1"/>
    <property type="match status" value="1"/>
</dbReference>
<protein>
    <recommendedName>
        <fullName evidence="4 11">Histidinol-phosphatase</fullName>
        <ecNumber evidence="4 11">3.1.3.15</ecNumber>
    </recommendedName>
</protein>
<gene>
    <name evidence="13" type="ORF">LA66_05810</name>
</gene>
<evidence type="ECO:0000313" key="13">
    <source>
        <dbReference type="EMBL" id="KHJ56114.1"/>
    </source>
</evidence>
<comment type="catalytic activity">
    <reaction evidence="10">
        <text>L-histidinol phosphate + H2O = L-histidinol + phosphate</text>
        <dbReference type="Rhea" id="RHEA:14465"/>
        <dbReference type="ChEBI" id="CHEBI:15377"/>
        <dbReference type="ChEBI" id="CHEBI:43474"/>
        <dbReference type="ChEBI" id="CHEBI:57699"/>
        <dbReference type="ChEBI" id="CHEBI:57980"/>
        <dbReference type="EC" id="3.1.3.15"/>
    </reaction>
</comment>
<dbReference type="STRING" id="370622.LA66_05810"/>
<dbReference type="GO" id="GO:0046872">
    <property type="term" value="F:metal ion binding"/>
    <property type="evidence" value="ECO:0007669"/>
    <property type="project" value="UniProtKB-KW"/>
</dbReference>
<feature type="binding site" evidence="12">
    <location>
        <position position="91"/>
    </location>
    <ligand>
        <name>Mg(2+)</name>
        <dbReference type="ChEBI" id="CHEBI:18420"/>
        <label>1</label>
        <note>catalytic</note>
    </ligand>
</feature>
<keyword evidence="8 12" id="KW-0460">Magnesium</keyword>
<dbReference type="GO" id="GO:0004401">
    <property type="term" value="F:histidinol-phosphatase activity"/>
    <property type="evidence" value="ECO:0007669"/>
    <property type="project" value="UniProtKB-UniRule"/>
</dbReference>
<reference evidence="13 14" key="1">
    <citation type="submission" date="2014-09" db="EMBL/GenBank/DDBJ databases">
        <title>Isolation and characterization of Aurantimonas altamirensis ON-56566 from clinical sample following a dog bite.</title>
        <authorList>
            <person name="Eshaghi A."/>
            <person name="Li A."/>
            <person name="Shahinas D."/>
            <person name="Bahn P."/>
            <person name="Kus J.V."/>
            <person name="Patel S.N."/>
        </authorList>
    </citation>
    <scope>NUCLEOTIDE SEQUENCE [LARGE SCALE GENOMIC DNA]</scope>
    <source>
        <strain evidence="13 14">ON-56566</strain>
    </source>
</reference>
<dbReference type="Pfam" id="PF00459">
    <property type="entry name" value="Inositol_P"/>
    <property type="match status" value="1"/>
</dbReference>
<dbReference type="PRINTS" id="PR00377">
    <property type="entry name" value="IMPHPHTASES"/>
</dbReference>
<keyword evidence="6 12" id="KW-0479">Metal-binding</keyword>
<dbReference type="AlphaFoldDB" id="A0A0B1Q6V1"/>